<accession>A0A833R2V5</accession>
<keyword evidence="3" id="KW-0519">Myristate</keyword>
<dbReference type="GO" id="GO:0007030">
    <property type="term" value="P:Golgi organization"/>
    <property type="evidence" value="ECO:0007669"/>
    <property type="project" value="TreeGrafter"/>
</dbReference>
<organism evidence="5 6">
    <name type="scientific">Carex littledalei</name>
    <dbReference type="NCBI Taxonomy" id="544730"/>
    <lineage>
        <taxon>Eukaryota</taxon>
        <taxon>Viridiplantae</taxon>
        <taxon>Streptophyta</taxon>
        <taxon>Embryophyta</taxon>
        <taxon>Tracheophyta</taxon>
        <taxon>Spermatophyta</taxon>
        <taxon>Magnoliopsida</taxon>
        <taxon>Liliopsida</taxon>
        <taxon>Poales</taxon>
        <taxon>Cyperaceae</taxon>
        <taxon>Cyperoideae</taxon>
        <taxon>Cariceae</taxon>
        <taxon>Carex</taxon>
        <taxon>Carex subgen. Euthyceras</taxon>
    </lineage>
</organism>
<dbReference type="Pfam" id="PF09742">
    <property type="entry name" value="Dymeclin"/>
    <property type="match status" value="1"/>
</dbReference>
<sequence length="293" mass="32716">MYNSEIGRDNTRTCYGSGTVDSTVTDLGGAAGRRVRQPHSVPDLLRVLEEPSRTPALPPVAVSPRALKLGNSVDWTWYPFETCCEPQNNDHTKHLAKLLVHLVWCLQDAMSASDGSTSAYKKAINASYIASVFLKFMIENTRNYTWEELCLDIDRTENGLENFPKAFCDTGGASLPWHSGHSLFLHHELLNFMIVAMSTQLCSGPSPEPKDMHPFLDAAMLQESDIVTSVVRRLLLNFITRPHVPFNGSSYPIFSDNGEPGVLQRVGSAANIKCRKWLICKLLRQTMHKGKIR</sequence>
<evidence type="ECO:0000313" key="5">
    <source>
        <dbReference type="EMBL" id="KAF3334314.1"/>
    </source>
</evidence>
<dbReference type="OrthoDB" id="1712308at2759"/>
<dbReference type="GO" id="GO:0005794">
    <property type="term" value="C:Golgi apparatus"/>
    <property type="evidence" value="ECO:0007669"/>
    <property type="project" value="TreeGrafter"/>
</dbReference>
<comment type="similarity">
    <text evidence="1">Belongs to the dymeclin family.</text>
</comment>
<comment type="caution">
    <text evidence="5">The sequence shown here is derived from an EMBL/GenBank/DDBJ whole genome shotgun (WGS) entry which is preliminary data.</text>
</comment>
<dbReference type="AlphaFoldDB" id="A0A833R2V5"/>
<keyword evidence="4" id="KW-0449">Lipoprotein</keyword>
<keyword evidence="6" id="KW-1185">Reference proteome</keyword>
<gene>
    <name evidence="5" type="ORF">FCM35_KLT20918</name>
</gene>
<reference evidence="5" key="1">
    <citation type="submission" date="2020-01" db="EMBL/GenBank/DDBJ databases">
        <title>Genome sequence of Kobresia littledalei, the first chromosome-level genome in the family Cyperaceae.</title>
        <authorList>
            <person name="Qu G."/>
        </authorList>
    </citation>
    <scope>NUCLEOTIDE SEQUENCE</scope>
    <source>
        <strain evidence="5">C.B.Clarke</strain>
        <tissue evidence="5">Leaf</tissue>
    </source>
</reference>
<evidence type="ECO:0000256" key="3">
    <source>
        <dbReference type="ARBA" id="ARBA00022707"/>
    </source>
</evidence>
<dbReference type="InterPro" id="IPR019142">
    <property type="entry name" value="Dymeclin"/>
</dbReference>
<evidence type="ECO:0000256" key="1">
    <source>
        <dbReference type="ARBA" id="ARBA00010603"/>
    </source>
</evidence>
<evidence type="ECO:0000256" key="4">
    <source>
        <dbReference type="ARBA" id="ARBA00023288"/>
    </source>
</evidence>
<evidence type="ECO:0000313" key="6">
    <source>
        <dbReference type="Proteomes" id="UP000623129"/>
    </source>
</evidence>
<dbReference type="PANTHER" id="PTHR12895:SF9">
    <property type="entry name" value="DYMECLIN"/>
    <property type="match status" value="1"/>
</dbReference>
<dbReference type="EMBL" id="SWLB01000009">
    <property type="protein sequence ID" value="KAF3334314.1"/>
    <property type="molecule type" value="Genomic_DNA"/>
</dbReference>
<protein>
    <recommendedName>
        <fullName evidence="2">Dymeclin</fullName>
    </recommendedName>
</protein>
<name>A0A833R2V5_9POAL</name>
<proteinExistence type="inferred from homology"/>
<evidence type="ECO:0000256" key="2">
    <source>
        <dbReference type="ARBA" id="ARBA00015736"/>
    </source>
</evidence>
<dbReference type="Proteomes" id="UP000623129">
    <property type="component" value="Unassembled WGS sequence"/>
</dbReference>
<dbReference type="PANTHER" id="PTHR12895">
    <property type="entry name" value="DYMECLIN"/>
    <property type="match status" value="1"/>
</dbReference>